<sequence>MRRGALHNLEHKSNFCPVLLKEMLEALKQKKIEINRNLKYILQDQETKTIAKNVFTLKNKENPTIQFELKTYE</sequence>
<reference evidence="2" key="1">
    <citation type="submission" date="2017-02" db="EMBL/GenBank/DDBJ databases">
        <authorList>
            <person name="Varghese N."/>
            <person name="Submissions S."/>
        </authorList>
    </citation>
    <scope>NUCLEOTIDE SEQUENCE [LARGE SCALE GENOMIC DNA]</scope>
    <source>
        <strain evidence="2">DSM 24091</strain>
    </source>
</reference>
<dbReference type="Proteomes" id="UP000190150">
    <property type="component" value="Unassembled WGS sequence"/>
</dbReference>
<name>A0A1T5CBV6_9SPHI</name>
<protein>
    <submittedName>
        <fullName evidence="1">Uncharacterized protein</fullName>
    </submittedName>
</protein>
<dbReference type="STRING" id="1513896.SAMN05660841_01299"/>
<proteinExistence type="predicted"/>
<dbReference type="RefSeq" id="WP_079642258.1">
    <property type="nucleotide sequence ID" value="NZ_FUZF01000003.1"/>
</dbReference>
<gene>
    <name evidence="1" type="ORF">SAMN05660841_01299</name>
</gene>
<dbReference type="AlphaFoldDB" id="A0A1T5CBV6"/>
<dbReference type="EMBL" id="FUZF01000003">
    <property type="protein sequence ID" value="SKB56826.1"/>
    <property type="molecule type" value="Genomic_DNA"/>
</dbReference>
<accession>A0A1T5CBV6</accession>
<organism evidence="1 2">
    <name type="scientific">Sphingobacterium nematocida</name>
    <dbReference type="NCBI Taxonomy" id="1513896"/>
    <lineage>
        <taxon>Bacteria</taxon>
        <taxon>Pseudomonadati</taxon>
        <taxon>Bacteroidota</taxon>
        <taxon>Sphingobacteriia</taxon>
        <taxon>Sphingobacteriales</taxon>
        <taxon>Sphingobacteriaceae</taxon>
        <taxon>Sphingobacterium</taxon>
    </lineage>
</organism>
<keyword evidence="2" id="KW-1185">Reference proteome</keyword>
<evidence type="ECO:0000313" key="2">
    <source>
        <dbReference type="Proteomes" id="UP000190150"/>
    </source>
</evidence>
<evidence type="ECO:0000313" key="1">
    <source>
        <dbReference type="EMBL" id="SKB56826.1"/>
    </source>
</evidence>